<reference evidence="1 2" key="1">
    <citation type="submission" date="2014-08" db="EMBL/GenBank/DDBJ databases">
        <authorList>
            <person name="den Bakker H.C."/>
        </authorList>
    </citation>
    <scope>NUCLEOTIDE SEQUENCE [LARGE SCALE GENOMIC DNA]</scope>
    <source>
        <strain evidence="1 2">DSM 18334</strain>
    </source>
</reference>
<gene>
    <name evidence="1" type="ORF">PWYN_27885</name>
</gene>
<organism evidence="1 2">
    <name type="scientific">Paenibacillus wynnii</name>
    <dbReference type="NCBI Taxonomy" id="268407"/>
    <lineage>
        <taxon>Bacteria</taxon>
        <taxon>Bacillati</taxon>
        <taxon>Bacillota</taxon>
        <taxon>Bacilli</taxon>
        <taxon>Bacillales</taxon>
        <taxon>Paenibacillaceae</taxon>
        <taxon>Paenibacillus</taxon>
    </lineage>
</organism>
<sequence length="196" mass="22453">MAQRRLATEYVNATLQMTEFQMNQFLRSADTSFISHRVKVLGAGEQEIVLGAAGGEEVHLSFARNGGFYVCVLSCRVVNPHLNNIIRKLFITYKGTGTVNRIYKGLVMKYYYEQGSVRQISEVTADGNKLVYQYKYSVAEMLRLYQSDFIEREIAGLRREVNVLLDVRNVTHRESELREIDSNLEALAVRLFQLEA</sequence>
<keyword evidence="2" id="KW-1185">Reference proteome</keyword>
<evidence type="ECO:0000313" key="2">
    <source>
        <dbReference type="Proteomes" id="UP000029734"/>
    </source>
</evidence>
<dbReference type="OrthoDB" id="2880119at2"/>
<dbReference type="eggNOG" id="ENOG5032D7K">
    <property type="taxonomic scope" value="Bacteria"/>
</dbReference>
<proteinExistence type="predicted"/>
<comment type="caution">
    <text evidence="1">The sequence shown here is derived from an EMBL/GenBank/DDBJ whole genome shotgun (WGS) entry which is preliminary data.</text>
</comment>
<reference evidence="1 2" key="2">
    <citation type="submission" date="2014-10" db="EMBL/GenBank/DDBJ databases">
        <title>Comparative genomics of the Paenibacillus odorifer group.</title>
        <authorList>
            <person name="Tsai Y.-C."/>
            <person name="Martin N."/>
            <person name="Korlach J."/>
            <person name="Wiedmann M."/>
        </authorList>
    </citation>
    <scope>NUCLEOTIDE SEQUENCE [LARGE SCALE GENOMIC DNA]</scope>
    <source>
        <strain evidence="1 2">DSM 18334</strain>
    </source>
</reference>
<dbReference type="Proteomes" id="UP000029734">
    <property type="component" value="Unassembled WGS sequence"/>
</dbReference>
<name>A0A098M9X5_9BACL</name>
<dbReference type="STRING" id="268407.PWYN_27885"/>
<dbReference type="RefSeq" id="WP_036658383.1">
    <property type="nucleotide sequence ID" value="NZ_JQCR01000003.1"/>
</dbReference>
<dbReference type="AlphaFoldDB" id="A0A098M9X5"/>
<protein>
    <submittedName>
        <fullName evidence="1">Non-ribosomal peptide synthetase module</fullName>
    </submittedName>
</protein>
<accession>A0A098M9X5</accession>
<evidence type="ECO:0000313" key="1">
    <source>
        <dbReference type="EMBL" id="KGE18337.1"/>
    </source>
</evidence>
<dbReference type="EMBL" id="JQCR01000003">
    <property type="protein sequence ID" value="KGE18337.1"/>
    <property type="molecule type" value="Genomic_DNA"/>
</dbReference>